<dbReference type="AlphaFoldDB" id="A0A8J7KRI2"/>
<reference evidence="7" key="1">
    <citation type="submission" date="2020-11" db="EMBL/GenBank/DDBJ databases">
        <title>Sequencing the genomes of 1000 actinobacteria strains.</title>
        <authorList>
            <person name="Klenk H.-P."/>
        </authorList>
    </citation>
    <scope>NUCLEOTIDE SEQUENCE</scope>
    <source>
        <strain evidence="7">DSM 45356</strain>
    </source>
</reference>
<feature type="transmembrane region" description="Helical" evidence="6">
    <location>
        <begin position="259"/>
        <end position="283"/>
    </location>
</feature>
<proteinExistence type="predicted"/>
<dbReference type="GO" id="GO:0022857">
    <property type="term" value="F:transmembrane transporter activity"/>
    <property type="evidence" value="ECO:0007669"/>
    <property type="project" value="InterPro"/>
</dbReference>
<dbReference type="EMBL" id="JADOUF010000001">
    <property type="protein sequence ID" value="MBG6138552.1"/>
    <property type="molecule type" value="Genomic_DNA"/>
</dbReference>
<comment type="subcellular location">
    <subcellularLocation>
        <location evidence="1">Cell membrane</location>
        <topology evidence="1">Multi-pass membrane protein</topology>
    </subcellularLocation>
</comment>
<protein>
    <submittedName>
        <fullName evidence="7">Amino acid efflux transporter</fullName>
    </submittedName>
</protein>
<feature type="transmembrane region" description="Helical" evidence="6">
    <location>
        <begin position="340"/>
        <end position="364"/>
    </location>
</feature>
<dbReference type="Pfam" id="PF13520">
    <property type="entry name" value="AA_permease_2"/>
    <property type="match status" value="1"/>
</dbReference>
<feature type="transmembrane region" description="Helical" evidence="6">
    <location>
        <begin position="120"/>
        <end position="137"/>
    </location>
</feature>
<dbReference type="RefSeq" id="WP_197005295.1">
    <property type="nucleotide sequence ID" value="NZ_BONS01000025.1"/>
</dbReference>
<dbReference type="PANTHER" id="PTHR42770:SF13">
    <property type="entry name" value="L-METHIONINE_BRANCHED-CHAIN AMINO ACID EXPORTER YJEH"/>
    <property type="match status" value="1"/>
</dbReference>
<name>A0A8J7KRI2_9ACTN</name>
<feature type="transmembrane region" description="Helical" evidence="6">
    <location>
        <begin position="376"/>
        <end position="407"/>
    </location>
</feature>
<evidence type="ECO:0000256" key="6">
    <source>
        <dbReference type="SAM" id="Phobius"/>
    </source>
</evidence>
<evidence type="ECO:0000256" key="5">
    <source>
        <dbReference type="ARBA" id="ARBA00023136"/>
    </source>
</evidence>
<dbReference type="GO" id="GO:0005886">
    <property type="term" value="C:plasma membrane"/>
    <property type="evidence" value="ECO:0007669"/>
    <property type="project" value="UniProtKB-SubCell"/>
</dbReference>
<gene>
    <name evidence="7" type="ORF">IW245_004746</name>
</gene>
<comment type="caution">
    <text evidence="7">The sequence shown here is derived from an EMBL/GenBank/DDBJ whole genome shotgun (WGS) entry which is preliminary data.</text>
</comment>
<dbReference type="InterPro" id="IPR050367">
    <property type="entry name" value="APC_superfamily"/>
</dbReference>
<dbReference type="Proteomes" id="UP000622552">
    <property type="component" value="Unassembled WGS sequence"/>
</dbReference>
<feature type="transmembrane region" description="Helical" evidence="6">
    <location>
        <begin position="81"/>
        <end position="108"/>
    </location>
</feature>
<dbReference type="PANTHER" id="PTHR42770">
    <property type="entry name" value="AMINO ACID TRANSPORTER-RELATED"/>
    <property type="match status" value="1"/>
</dbReference>
<evidence type="ECO:0000256" key="2">
    <source>
        <dbReference type="ARBA" id="ARBA00022475"/>
    </source>
</evidence>
<feature type="transmembrane region" description="Helical" evidence="6">
    <location>
        <begin position="39"/>
        <end position="61"/>
    </location>
</feature>
<keyword evidence="2" id="KW-1003">Cell membrane</keyword>
<feature type="transmembrane region" description="Helical" evidence="6">
    <location>
        <begin position="217"/>
        <end position="238"/>
    </location>
</feature>
<dbReference type="Gene3D" id="1.20.1740.10">
    <property type="entry name" value="Amino acid/polyamine transporter I"/>
    <property type="match status" value="1"/>
</dbReference>
<evidence type="ECO:0000313" key="8">
    <source>
        <dbReference type="Proteomes" id="UP000622552"/>
    </source>
</evidence>
<organism evidence="7 8">
    <name type="scientific">Longispora fulva</name>
    <dbReference type="NCBI Taxonomy" id="619741"/>
    <lineage>
        <taxon>Bacteria</taxon>
        <taxon>Bacillati</taxon>
        <taxon>Actinomycetota</taxon>
        <taxon>Actinomycetes</taxon>
        <taxon>Micromonosporales</taxon>
        <taxon>Micromonosporaceae</taxon>
        <taxon>Longispora</taxon>
    </lineage>
</organism>
<dbReference type="PIRSF" id="PIRSF006060">
    <property type="entry name" value="AA_transporter"/>
    <property type="match status" value="1"/>
</dbReference>
<keyword evidence="4 6" id="KW-1133">Transmembrane helix</keyword>
<keyword evidence="5 6" id="KW-0472">Membrane</keyword>
<sequence>MTSRLSYAQGAAMFTGVVLGTGVLILPGHAARIAGPASLLSWLAVSLLSVPLVYALVRLAIRYSDFGGVATIVQRAFGQTAGALIGWFFFAQIAVGWSVVSLTGAGYVGAPLGWSRGAQYLFALGFMVVPVVLNLLGLKVSGYASLVFSGAVLLLLVVTIVFAVPHVRAEAFHPALPHGASSIGAAAVLVFWAFLGWESLTSLVPEFRRRSDVMRATWTSLAVISVVYLALAFVTIGTETYRSVSGSDAPLATLMNESIGLGAGVTTGVVACVICAGVINVYLASAARLGYALARDGVMPGWLRALSGRGVPYRSTLFLFCSNVVVLAVSYYGDVPVGRLILAPTTLGICVYVLVTLSCVKLLWPDPLGRWASIVAAASCLAVVPFAATALLVPAVVTALCLGYLLLTRRSRELVDA</sequence>
<dbReference type="InterPro" id="IPR002293">
    <property type="entry name" value="AA/rel_permease1"/>
</dbReference>
<evidence type="ECO:0000256" key="4">
    <source>
        <dbReference type="ARBA" id="ARBA00022989"/>
    </source>
</evidence>
<feature type="transmembrane region" description="Helical" evidence="6">
    <location>
        <begin position="143"/>
        <end position="164"/>
    </location>
</feature>
<evidence type="ECO:0000313" key="7">
    <source>
        <dbReference type="EMBL" id="MBG6138552.1"/>
    </source>
</evidence>
<keyword evidence="8" id="KW-1185">Reference proteome</keyword>
<feature type="transmembrane region" description="Helical" evidence="6">
    <location>
        <begin position="6"/>
        <end position="27"/>
    </location>
</feature>
<evidence type="ECO:0000256" key="1">
    <source>
        <dbReference type="ARBA" id="ARBA00004651"/>
    </source>
</evidence>
<feature type="transmembrane region" description="Helical" evidence="6">
    <location>
        <begin position="313"/>
        <end position="333"/>
    </location>
</feature>
<keyword evidence="3 6" id="KW-0812">Transmembrane</keyword>
<evidence type="ECO:0000256" key="3">
    <source>
        <dbReference type="ARBA" id="ARBA00022692"/>
    </source>
</evidence>
<accession>A0A8J7KRI2</accession>
<feature type="transmembrane region" description="Helical" evidence="6">
    <location>
        <begin position="176"/>
        <end position="197"/>
    </location>
</feature>